<dbReference type="InterPro" id="IPR051685">
    <property type="entry name" value="Ycf3/AcsC/BcsC/TPR_MFPF"/>
</dbReference>
<keyword evidence="2 3" id="KW-0802">TPR repeat</keyword>
<dbReference type="Proteomes" id="UP001295684">
    <property type="component" value="Unassembled WGS sequence"/>
</dbReference>
<name>A0AAD1XC67_EUPCR</name>
<evidence type="ECO:0000256" key="2">
    <source>
        <dbReference type="ARBA" id="ARBA00022803"/>
    </source>
</evidence>
<dbReference type="AlphaFoldDB" id="A0AAD1XC67"/>
<comment type="caution">
    <text evidence="4">The sequence shown here is derived from an EMBL/GenBank/DDBJ whole genome shotgun (WGS) entry which is preliminary data.</text>
</comment>
<dbReference type="PROSITE" id="PS50005">
    <property type="entry name" value="TPR"/>
    <property type="match status" value="2"/>
</dbReference>
<feature type="repeat" description="TPR" evidence="3">
    <location>
        <begin position="231"/>
        <end position="264"/>
    </location>
</feature>
<keyword evidence="5" id="KW-1185">Reference proteome</keyword>
<dbReference type="PANTHER" id="PTHR44943">
    <property type="entry name" value="CELLULOSE SYNTHASE OPERON PROTEIN C"/>
    <property type="match status" value="1"/>
</dbReference>
<dbReference type="Gene3D" id="1.25.40.10">
    <property type="entry name" value="Tetratricopeptide repeat domain"/>
    <property type="match status" value="2"/>
</dbReference>
<proteinExistence type="predicted"/>
<protein>
    <recommendedName>
        <fullName evidence="6">Tetratricopeptide repeat protein</fullName>
    </recommendedName>
</protein>
<keyword evidence="1" id="KW-0677">Repeat</keyword>
<dbReference type="InterPro" id="IPR011990">
    <property type="entry name" value="TPR-like_helical_dom_sf"/>
</dbReference>
<dbReference type="SMART" id="SM00028">
    <property type="entry name" value="TPR"/>
    <property type="match status" value="5"/>
</dbReference>
<organism evidence="4 5">
    <name type="scientific">Euplotes crassus</name>
    <dbReference type="NCBI Taxonomy" id="5936"/>
    <lineage>
        <taxon>Eukaryota</taxon>
        <taxon>Sar</taxon>
        <taxon>Alveolata</taxon>
        <taxon>Ciliophora</taxon>
        <taxon>Intramacronucleata</taxon>
        <taxon>Spirotrichea</taxon>
        <taxon>Hypotrichia</taxon>
        <taxon>Euplotida</taxon>
        <taxon>Euplotidae</taxon>
        <taxon>Moneuplotes</taxon>
    </lineage>
</organism>
<sequence>MIVKTLTRERRALRLNFLKLLINTQRKETKPKAINKAEEILFKFIETHTDQTNYKLNIVFPEIEGDVKEKNDRRKLDKLKVKEALGYAYTYNGYFYLGIAQYELEKYKEASSNFEIASRFTPHNSEVNFYKGMSFLKDGKYDDCKAAFKKCIKYDNSNITAVSNLAYAYNISGHYDSAIKVCEDYIDHVDQNAPEYYMYLRNWTYALIKEKFFVDAIVNIRKAIEINPRDPENWVMWGTVQKINGDFASAKNKFEIALKIEPEHSLATQELYQKGLDIFISNISAE</sequence>
<dbReference type="InterPro" id="IPR019734">
    <property type="entry name" value="TPR_rpt"/>
</dbReference>
<dbReference type="Pfam" id="PF13181">
    <property type="entry name" value="TPR_8"/>
    <property type="match status" value="1"/>
</dbReference>
<reference evidence="4" key="1">
    <citation type="submission" date="2023-07" db="EMBL/GenBank/DDBJ databases">
        <authorList>
            <consortium name="AG Swart"/>
            <person name="Singh M."/>
            <person name="Singh A."/>
            <person name="Seah K."/>
            <person name="Emmerich C."/>
        </authorList>
    </citation>
    <scope>NUCLEOTIDE SEQUENCE</scope>
    <source>
        <strain evidence="4">DP1</strain>
    </source>
</reference>
<dbReference type="EMBL" id="CAMPGE010007563">
    <property type="protein sequence ID" value="CAI2366478.1"/>
    <property type="molecule type" value="Genomic_DNA"/>
</dbReference>
<dbReference type="PANTHER" id="PTHR44943:SF8">
    <property type="entry name" value="TPR REPEAT-CONTAINING PROTEIN MJ0263"/>
    <property type="match status" value="1"/>
</dbReference>
<accession>A0AAD1XC67</accession>
<evidence type="ECO:0000256" key="3">
    <source>
        <dbReference type="PROSITE-ProRule" id="PRU00339"/>
    </source>
</evidence>
<evidence type="ECO:0000256" key="1">
    <source>
        <dbReference type="ARBA" id="ARBA00022737"/>
    </source>
</evidence>
<evidence type="ECO:0008006" key="6">
    <source>
        <dbReference type="Google" id="ProtNLM"/>
    </source>
</evidence>
<dbReference type="SUPFAM" id="SSF48452">
    <property type="entry name" value="TPR-like"/>
    <property type="match status" value="1"/>
</dbReference>
<feature type="repeat" description="TPR" evidence="3">
    <location>
        <begin position="91"/>
        <end position="124"/>
    </location>
</feature>
<gene>
    <name evidence="4" type="ORF">ECRASSUSDP1_LOCUS7751</name>
</gene>
<evidence type="ECO:0000313" key="5">
    <source>
        <dbReference type="Proteomes" id="UP001295684"/>
    </source>
</evidence>
<evidence type="ECO:0000313" key="4">
    <source>
        <dbReference type="EMBL" id="CAI2366478.1"/>
    </source>
</evidence>